<gene>
    <name evidence="1" type="ORF">ACKQTC_04340</name>
</gene>
<evidence type="ECO:0000313" key="1">
    <source>
        <dbReference type="EMBL" id="MFM9413590.1"/>
    </source>
</evidence>
<dbReference type="CDD" id="cd12953">
    <property type="entry name" value="MMP_TTHA0227"/>
    <property type="match status" value="1"/>
</dbReference>
<dbReference type="Pfam" id="PF06262">
    <property type="entry name" value="Zincin_1"/>
    <property type="match status" value="1"/>
</dbReference>
<keyword evidence="2" id="KW-1185">Reference proteome</keyword>
<dbReference type="InterPro" id="IPR010428">
    <property type="entry name" value="Zincin_1"/>
</dbReference>
<dbReference type="RefSeq" id="WP_408977207.1">
    <property type="nucleotide sequence ID" value="NZ_JBJUVG010000004.1"/>
</dbReference>
<organism evidence="1 2">
    <name type="scientific">Peptococcus simiae</name>
    <dbReference type="NCBI Taxonomy" id="1643805"/>
    <lineage>
        <taxon>Bacteria</taxon>
        <taxon>Bacillati</taxon>
        <taxon>Bacillota</taxon>
        <taxon>Clostridia</taxon>
        <taxon>Eubacteriales</taxon>
        <taxon>Peptococcaceae</taxon>
        <taxon>Peptococcus</taxon>
    </lineage>
</organism>
<proteinExistence type="predicted"/>
<reference evidence="1 2" key="1">
    <citation type="journal article" date="2016" name="Int. J. Syst. Evol. Microbiol.">
        <title>Peptococcus simiae sp. nov., isolated from rhesus macaque faeces and emended description of the genus Peptococcus.</title>
        <authorList>
            <person name="Shkoporov A.N."/>
            <person name="Efimov B.A."/>
            <person name="Kondova I."/>
            <person name="Ouwerling B."/>
            <person name="Chaplin A.V."/>
            <person name="Shcherbakova V.A."/>
            <person name="Langermans J.A.M."/>
        </authorList>
    </citation>
    <scope>NUCLEOTIDE SEQUENCE [LARGE SCALE GENOMIC DNA]</scope>
    <source>
        <strain evidence="1 2">M108</strain>
    </source>
</reference>
<sequence length="133" mass="15039">MAFPTIDEVQEMLEAACEEIPEAFYDELNLGIHLESEALLHPEGHGDLYILGQYSVDLIGCQISIFYGSFKAVFADADRDAVSRQVKETLLHEFRHHMERRAGERGLEIEDEEELASYHHEYALRVGGKDASG</sequence>
<dbReference type="EMBL" id="JBJUVG010000004">
    <property type="protein sequence ID" value="MFM9413590.1"/>
    <property type="molecule type" value="Genomic_DNA"/>
</dbReference>
<accession>A0ABW9GY92</accession>
<comment type="caution">
    <text evidence="1">The sequence shown here is derived from an EMBL/GenBank/DDBJ whole genome shotgun (WGS) entry which is preliminary data.</text>
</comment>
<protein>
    <submittedName>
        <fullName evidence="1">Metallopeptidase family protein</fullName>
    </submittedName>
</protein>
<name>A0ABW9GY92_9FIRM</name>
<dbReference type="InterPro" id="IPR038555">
    <property type="entry name" value="Zincin_1_sf"/>
</dbReference>
<dbReference type="Proteomes" id="UP001631949">
    <property type="component" value="Unassembled WGS sequence"/>
</dbReference>
<evidence type="ECO:0000313" key="2">
    <source>
        <dbReference type="Proteomes" id="UP001631949"/>
    </source>
</evidence>
<dbReference type="SUPFAM" id="SSF55486">
    <property type="entry name" value="Metalloproteases ('zincins'), catalytic domain"/>
    <property type="match status" value="1"/>
</dbReference>
<dbReference type="Gene3D" id="3.30.2010.20">
    <property type="match status" value="1"/>
</dbReference>